<dbReference type="AlphaFoldDB" id="A0AAI8C7L0"/>
<evidence type="ECO:0000256" key="1">
    <source>
        <dbReference type="SAM" id="SignalP"/>
    </source>
</evidence>
<evidence type="ECO:0000313" key="2">
    <source>
        <dbReference type="EMBL" id="ALU27638.1"/>
    </source>
</evidence>
<evidence type="ECO:0008006" key="4">
    <source>
        <dbReference type="Google" id="ProtNLM"/>
    </source>
</evidence>
<feature type="signal peptide" evidence="1">
    <location>
        <begin position="1"/>
        <end position="20"/>
    </location>
</feature>
<dbReference type="PROSITE" id="PS51257">
    <property type="entry name" value="PROKAR_LIPOPROTEIN"/>
    <property type="match status" value="1"/>
</dbReference>
<feature type="chain" id="PRO_5042508039" description="Lipocalin-like domain-containing protein" evidence="1">
    <location>
        <begin position="21"/>
        <end position="147"/>
    </location>
</feature>
<dbReference type="Proteomes" id="UP000069030">
    <property type="component" value="Chromosome"/>
</dbReference>
<dbReference type="KEGG" id="mod:AS202_16450"/>
<keyword evidence="1" id="KW-0732">Signal</keyword>
<dbReference type="RefSeq" id="WP_058699710.1">
    <property type="nucleotide sequence ID" value="NZ_CP013690.1"/>
</dbReference>
<protein>
    <recommendedName>
        <fullName evidence="4">Lipocalin-like domain-containing protein</fullName>
    </recommendedName>
</protein>
<proteinExistence type="predicted"/>
<gene>
    <name evidence="2" type="ORF">AS202_16450</name>
</gene>
<evidence type="ECO:0000313" key="3">
    <source>
        <dbReference type="Proteomes" id="UP000069030"/>
    </source>
</evidence>
<sequence length="147" mass="16804">MKKLLSISCFLLTTILFTSCSNDSGIIVKTYFGKWESNTIRLKDGSTVKYTEIGTFNKNEELEVFTDQLESVKLVQYYSNEIKPKVKLGNVSDDFIVFESVNDKRQIVKVEQNELSLVTRVSINGQLELVQINYTKIGPPRDEEPIK</sequence>
<name>A0AAI8C7L0_9FLAO</name>
<organism evidence="2 3">
    <name type="scientific">Myroides odoratimimus</name>
    <dbReference type="NCBI Taxonomy" id="76832"/>
    <lineage>
        <taxon>Bacteria</taxon>
        <taxon>Pseudomonadati</taxon>
        <taxon>Bacteroidota</taxon>
        <taxon>Flavobacteriia</taxon>
        <taxon>Flavobacteriales</taxon>
        <taxon>Flavobacteriaceae</taxon>
        <taxon>Myroides</taxon>
    </lineage>
</organism>
<reference evidence="2 3" key="1">
    <citation type="journal article" date="2016" name="J. Zhejiang Univ. Sci. B">
        <title>Antibiotic resistance mechanisms of Myroides sp.</title>
        <authorList>
            <person name="Hu S."/>
            <person name="Yuan S."/>
            <person name="Qu H."/>
            <person name="Jiang T."/>
            <person name="Zhou Y."/>
            <person name="Wang M."/>
            <person name="Ming D."/>
        </authorList>
    </citation>
    <scope>NUCLEOTIDE SEQUENCE [LARGE SCALE GENOMIC DNA]</scope>
    <source>
        <strain evidence="2 3">PR63039</strain>
    </source>
</reference>
<dbReference type="EMBL" id="CP013690">
    <property type="protein sequence ID" value="ALU27638.1"/>
    <property type="molecule type" value="Genomic_DNA"/>
</dbReference>
<accession>A0AAI8C7L0</accession>